<comment type="subcellular location">
    <subcellularLocation>
        <location evidence="1">Membrane</location>
        <topology evidence="1">Multi-pass membrane protein</topology>
    </subcellularLocation>
</comment>
<keyword evidence="4 6" id="KW-1133">Transmembrane helix</keyword>
<evidence type="ECO:0000256" key="4">
    <source>
        <dbReference type="ARBA" id="ARBA00022989"/>
    </source>
</evidence>
<feature type="transmembrane region" description="Helical" evidence="6">
    <location>
        <begin position="163"/>
        <end position="181"/>
    </location>
</feature>
<dbReference type="GO" id="GO:0016020">
    <property type="term" value="C:membrane"/>
    <property type="evidence" value="ECO:0007669"/>
    <property type="project" value="UniProtKB-SubCell"/>
</dbReference>
<evidence type="ECO:0000256" key="6">
    <source>
        <dbReference type="SAM" id="Phobius"/>
    </source>
</evidence>
<feature type="transmembrane region" description="Helical" evidence="6">
    <location>
        <begin position="136"/>
        <end position="157"/>
    </location>
</feature>
<keyword evidence="3 6" id="KW-0812">Transmembrane</keyword>
<comment type="similarity">
    <text evidence="2">Belongs to the TMEM86 family.</text>
</comment>
<organism evidence="7 8">
    <name type="scientific">Paludifilum halophilum</name>
    <dbReference type="NCBI Taxonomy" id="1642702"/>
    <lineage>
        <taxon>Bacteria</taxon>
        <taxon>Bacillati</taxon>
        <taxon>Bacillota</taxon>
        <taxon>Bacilli</taxon>
        <taxon>Bacillales</taxon>
        <taxon>Thermoactinomycetaceae</taxon>
        <taxon>Paludifilum</taxon>
    </lineage>
</organism>
<comment type="caution">
    <text evidence="7">The sequence shown here is derived from an EMBL/GenBank/DDBJ whole genome shotgun (WGS) entry which is preliminary data.</text>
</comment>
<feature type="transmembrane region" description="Helical" evidence="6">
    <location>
        <begin position="30"/>
        <end position="48"/>
    </location>
</feature>
<protein>
    <recommendedName>
        <fullName evidence="9">Lysoplasmalogenase</fullName>
    </recommendedName>
</protein>
<keyword evidence="8" id="KW-1185">Reference proteome</keyword>
<evidence type="ECO:0000313" key="7">
    <source>
        <dbReference type="EMBL" id="OYD07351.1"/>
    </source>
</evidence>
<evidence type="ECO:0000313" key="8">
    <source>
        <dbReference type="Proteomes" id="UP000215459"/>
    </source>
</evidence>
<dbReference type="EMBL" id="NOWF01000006">
    <property type="protein sequence ID" value="OYD07351.1"/>
    <property type="molecule type" value="Genomic_DNA"/>
</dbReference>
<sequence length="215" mass="23607">MIPSFLSLAVLSVGLCDLYAIFTRKHSWRYAFKPATMLFIIVLAGYGSPDAGTYGWLILIGLLFSLAGDIFLVLPSDRFIQGLLSFLLAHLCYASAFLLSAHWEWKLTLATALPLIAIAVLYTGQLLPGVHRQGGVSLQIAVIAYVLVITLMVWLGLLTQSPWITAGALLFFVSDAVLAWNRFVKDGWWGDPAVMITYFSSQYLLAYSVLVAPNG</sequence>
<dbReference type="PANTHER" id="PTHR31885">
    <property type="entry name" value="GH04784P"/>
    <property type="match status" value="1"/>
</dbReference>
<evidence type="ECO:0000256" key="3">
    <source>
        <dbReference type="ARBA" id="ARBA00022692"/>
    </source>
</evidence>
<dbReference type="InterPro" id="IPR012506">
    <property type="entry name" value="TMEM86B-like"/>
</dbReference>
<dbReference type="PANTHER" id="PTHR31885:SF6">
    <property type="entry name" value="GH04784P"/>
    <property type="match status" value="1"/>
</dbReference>
<feature type="transmembrane region" description="Helical" evidence="6">
    <location>
        <begin position="54"/>
        <end position="74"/>
    </location>
</feature>
<dbReference type="AlphaFoldDB" id="A0A235B543"/>
<feature type="transmembrane region" description="Helical" evidence="6">
    <location>
        <begin position="107"/>
        <end position="124"/>
    </location>
</feature>
<evidence type="ECO:0000256" key="5">
    <source>
        <dbReference type="ARBA" id="ARBA00023136"/>
    </source>
</evidence>
<dbReference type="Proteomes" id="UP000215459">
    <property type="component" value="Unassembled WGS sequence"/>
</dbReference>
<feature type="transmembrane region" description="Helical" evidence="6">
    <location>
        <begin position="83"/>
        <end position="101"/>
    </location>
</feature>
<dbReference type="OrthoDB" id="5592477at2"/>
<feature type="transmembrane region" description="Helical" evidence="6">
    <location>
        <begin position="6"/>
        <end position="23"/>
    </location>
</feature>
<evidence type="ECO:0008006" key="9">
    <source>
        <dbReference type="Google" id="ProtNLM"/>
    </source>
</evidence>
<keyword evidence="5 6" id="KW-0472">Membrane</keyword>
<evidence type="ECO:0000256" key="1">
    <source>
        <dbReference type="ARBA" id="ARBA00004141"/>
    </source>
</evidence>
<reference evidence="7 8" key="1">
    <citation type="submission" date="2017-07" db="EMBL/GenBank/DDBJ databases">
        <title>The genome sequence of Paludifilum halophilum highlights mechanisms for microbial adaptation to high salt environemnts.</title>
        <authorList>
            <person name="Belbahri L."/>
        </authorList>
    </citation>
    <scope>NUCLEOTIDE SEQUENCE [LARGE SCALE GENOMIC DNA]</scope>
    <source>
        <strain evidence="7 8">DSM 102817</strain>
    </source>
</reference>
<evidence type="ECO:0000256" key="2">
    <source>
        <dbReference type="ARBA" id="ARBA00007375"/>
    </source>
</evidence>
<name>A0A235B543_9BACL</name>
<dbReference type="GO" id="GO:0016787">
    <property type="term" value="F:hydrolase activity"/>
    <property type="evidence" value="ECO:0007669"/>
    <property type="project" value="TreeGrafter"/>
</dbReference>
<gene>
    <name evidence="7" type="ORF">CHM34_10600</name>
</gene>
<proteinExistence type="inferred from homology"/>
<accession>A0A235B543</accession>
<dbReference type="Pfam" id="PF07947">
    <property type="entry name" value="YhhN"/>
    <property type="match status" value="1"/>
</dbReference>
<dbReference type="RefSeq" id="WP_094264587.1">
    <property type="nucleotide sequence ID" value="NZ_NOWF01000006.1"/>
</dbReference>